<evidence type="ECO:0000256" key="1">
    <source>
        <dbReference type="ARBA" id="ARBA00023122"/>
    </source>
</evidence>
<evidence type="ECO:0000313" key="4">
    <source>
        <dbReference type="EMBL" id="RXJ64503.1"/>
    </source>
</evidence>
<sequence>MFAIYNNNGLSFRSTVDNLYSLPNVDSIARSRNDVKEGLPKNHSSKRKKRIYEEASLEDATQIYKRVANLDTTQEIYHVQDLMTKEVVVLTQNSTLQEAYDLMEDKQIRQIPVLNNEDEKKIVAMVNQKNILNAVMDDIDFSSSTVKRTLASFDLGEVITADPITDIRRVAKVMVDFSLTAIPIVDQEDNLLGIVSRANILKAVANTPPLQIWG</sequence>
<keyword evidence="5" id="KW-1185">Reference proteome</keyword>
<proteinExistence type="predicted"/>
<protein>
    <submittedName>
        <fullName evidence="4">CBS domain-containing protein</fullName>
    </submittedName>
</protein>
<dbReference type="InterPro" id="IPR051257">
    <property type="entry name" value="Diverse_CBS-Domain"/>
</dbReference>
<dbReference type="STRING" id="877500.GCA_000935065_02596"/>
<feature type="domain" description="CBS" evidence="3">
    <location>
        <begin position="83"/>
        <end position="141"/>
    </location>
</feature>
<comment type="caution">
    <text evidence="4">The sequence shown here is derived from an EMBL/GenBank/DDBJ whole genome shotgun (WGS) entry which is preliminary data.</text>
</comment>
<organism evidence="4 5">
    <name type="scientific">Halarcobacter anaerophilus</name>
    <dbReference type="NCBI Taxonomy" id="877500"/>
    <lineage>
        <taxon>Bacteria</taxon>
        <taxon>Pseudomonadati</taxon>
        <taxon>Campylobacterota</taxon>
        <taxon>Epsilonproteobacteria</taxon>
        <taxon>Campylobacterales</taxon>
        <taxon>Arcobacteraceae</taxon>
        <taxon>Halarcobacter</taxon>
    </lineage>
</organism>
<keyword evidence="1 2" id="KW-0129">CBS domain</keyword>
<reference evidence="4 5" key="1">
    <citation type="submission" date="2017-10" db="EMBL/GenBank/DDBJ databases">
        <title>Genomics of the genus Arcobacter.</title>
        <authorList>
            <person name="Perez-Cataluna A."/>
            <person name="Figueras M.J."/>
        </authorList>
    </citation>
    <scope>NUCLEOTIDE SEQUENCE [LARGE SCALE GENOMIC DNA]</scope>
    <source>
        <strain evidence="4 5">DSM 24636</strain>
    </source>
</reference>
<accession>A0A4Q0Y425</accession>
<dbReference type="PROSITE" id="PS51371">
    <property type="entry name" value="CBS"/>
    <property type="match status" value="2"/>
</dbReference>
<dbReference type="SMART" id="SM00116">
    <property type="entry name" value="CBS"/>
    <property type="match status" value="2"/>
</dbReference>
<evidence type="ECO:0000313" key="5">
    <source>
        <dbReference type="Proteomes" id="UP000290191"/>
    </source>
</evidence>
<feature type="domain" description="CBS" evidence="3">
    <location>
        <begin position="151"/>
        <end position="210"/>
    </location>
</feature>
<dbReference type="AlphaFoldDB" id="A0A4Q0Y425"/>
<dbReference type="Gene3D" id="3.10.580.10">
    <property type="entry name" value="CBS-domain"/>
    <property type="match status" value="2"/>
</dbReference>
<dbReference type="Pfam" id="PF00571">
    <property type="entry name" value="CBS"/>
    <property type="match status" value="2"/>
</dbReference>
<name>A0A4Q0Y425_9BACT</name>
<evidence type="ECO:0000256" key="2">
    <source>
        <dbReference type="PROSITE-ProRule" id="PRU00703"/>
    </source>
</evidence>
<dbReference type="EMBL" id="PDKO01000001">
    <property type="protein sequence ID" value="RXJ64503.1"/>
    <property type="molecule type" value="Genomic_DNA"/>
</dbReference>
<dbReference type="PANTHER" id="PTHR43080:SF2">
    <property type="entry name" value="CBS DOMAIN-CONTAINING PROTEIN"/>
    <property type="match status" value="1"/>
</dbReference>
<dbReference type="RefSeq" id="WP_129080926.1">
    <property type="nucleotide sequence ID" value="NZ_CP041070.1"/>
</dbReference>
<dbReference type="InterPro" id="IPR046342">
    <property type="entry name" value="CBS_dom_sf"/>
</dbReference>
<dbReference type="PANTHER" id="PTHR43080">
    <property type="entry name" value="CBS DOMAIN-CONTAINING PROTEIN CBSX3, MITOCHONDRIAL"/>
    <property type="match status" value="1"/>
</dbReference>
<dbReference type="SUPFAM" id="SSF54631">
    <property type="entry name" value="CBS-domain pair"/>
    <property type="match status" value="1"/>
</dbReference>
<dbReference type="Proteomes" id="UP000290191">
    <property type="component" value="Unassembled WGS sequence"/>
</dbReference>
<dbReference type="InterPro" id="IPR000644">
    <property type="entry name" value="CBS_dom"/>
</dbReference>
<evidence type="ECO:0000259" key="3">
    <source>
        <dbReference type="PROSITE" id="PS51371"/>
    </source>
</evidence>
<gene>
    <name evidence="4" type="ORF">CRV06_00675</name>
</gene>
<dbReference type="OrthoDB" id="9811720at2"/>